<dbReference type="RefSeq" id="WP_015794419.1">
    <property type="nucleotide sequence ID" value="NC_013131.1"/>
</dbReference>
<comment type="catalytic activity">
    <reaction evidence="4">
        <text>Cleavage of hydrophobic, N-terminal signal or leader sequences from secreted and periplasmic proteins.</text>
        <dbReference type="EC" id="3.4.21.89"/>
    </reaction>
</comment>
<evidence type="ECO:0000259" key="5">
    <source>
        <dbReference type="Pfam" id="PF10502"/>
    </source>
</evidence>
<gene>
    <name evidence="6" type="ordered locus">Caci_5832</name>
</gene>
<keyword evidence="4" id="KW-0645">Protease</keyword>
<dbReference type="InterPro" id="IPR019533">
    <property type="entry name" value="Peptidase_S26"/>
</dbReference>
<evidence type="ECO:0000256" key="3">
    <source>
        <dbReference type="PIRSR" id="PIRSR600223-1"/>
    </source>
</evidence>
<dbReference type="Proteomes" id="UP000000851">
    <property type="component" value="Chromosome"/>
</dbReference>
<dbReference type="Pfam" id="PF10502">
    <property type="entry name" value="Peptidase_S26"/>
    <property type="match status" value="2"/>
</dbReference>
<dbReference type="HOGENOM" id="CLU_028723_10_0_11"/>
<evidence type="ECO:0000313" key="7">
    <source>
        <dbReference type="Proteomes" id="UP000000851"/>
    </source>
</evidence>
<dbReference type="GO" id="GO:0004252">
    <property type="term" value="F:serine-type endopeptidase activity"/>
    <property type="evidence" value="ECO:0007669"/>
    <property type="project" value="InterPro"/>
</dbReference>
<feature type="domain" description="Peptidase S26" evidence="5">
    <location>
        <begin position="102"/>
        <end position="137"/>
    </location>
</feature>
<dbReference type="MEROPS" id="S26.026"/>
<protein>
    <recommendedName>
        <fullName evidence="4">Signal peptidase I</fullName>
        <ecNumber evidence="4">3.4.21.89</ecNumber>
    </recommendedName>
</protein>
<dbReference type="NCBIfam" id="TIGR02227">
    <property type="entry name" value="sigpep_I_bact"/>
    <property type="match status" value="1"/>
</dbReference>
<accession>C7QDR6</accession>
<proteinExistence type="inferred from homology"/>
<reference evidence="6 7" key="1">
    <citation type="journal article" date="2009" name="Stand. Genomic Sci.">
        <title>Complete genome sequence of Catenulispora acidiphila type strain (ID 139908).</title>
        <authorList>
            <person name="Copeland A."/>
            <person name="Lapidus A."/>
            <person name="Glavina Del Rio T."/>
            <person name="Nolan M."/>
            <person name="Lucas S."/>
            <person name="Chen F."/>
            <person name="Tice H."/>
            <person name="Cheng J.F."/>
            <person name="Bruce D."/>
            <person name="Goodwin L."/>
            <person name="Pitluck S."/>
            <person name="Mikhailova N."/>
            <person name="Pati A."/>
            <person name="Ivanova N."/>
            <person name="Mavromatis K."/>
            <person name="Chen A."/>
            <person name="Palaniappan K."/>
            <person name="Chain P."/>
            <person name="Land M."/>
            <person name="Hauser L."/>
            <person name="Chang Y.J."/>
            <person name="Jeffries C.D."/>
            <person name="Chertkov O."/>
            <person name="Brettin T."/>
            <person name="Detter J.C."/>
            <person name="Han C."/>
            <person name="Ali Z."/>
            <person name="Tindall B.J."/>
            <person name="Goker M."/>
            <person name="Bristow J."/>
            <person name="Eisen J.A."/>
            <person name="Markowitz V."/>
            <person name="Hugenholtz P."/>
            <person name="Kyrpides N.C."/>
            <person name="Klenk H.P."/>
        </authorList>
    </citation>
    <scope>NUCLEOTIDE SEQUENCE [LARGE SCALE GENOMIC DNA]</scope>
    <source>
        <strain evidence="7">DSM 44928 / JCM 14897 / NBRC 102108 / NRRL B-24433 / ID139908</strain>
    </source>
</reference>
<sequence precursor="true">MSRSGHAALVAAAGMALAAALIARRRFTVVVVAGASMNPTYQDGDRLLVRRGGQRPERRAVVVFRTPPQIGATELRWLVKRVVAVPGDPVPRDVRRAAGGAAVVPPGRLVVRGDNPHSVDSRRFGFVAAADVLGVAAKRLDHLER</sequence>
<dbReference type="InterPro" id="IPR000223">
    <property type="entry name" value="Pept_S26A_signal_pept_1"/>
</dbReference>
<dbReference type="EMBL" id="CP001700">
    <property type="protein sequence ID" value="ACU74690.1"/>
    <property type="molecule type" value="Genomic_DNA"/>
</dbReference>
<dbReference type="KEGG" id="cai:Caci_5832"/>
<keyword evidence="4" id="KW-0378">Hydrolase</keyword>
<dbReference type="PANTHER" id="PTHR43390">
    <property type="entry name" value="SIGNAL PEPTIDASE I"/>
    <property type="match status" value="1"/>
</dbReference>
<dbReference type="STRING" id="479433.Caci_5832"/>
<dbReference type="PRINTS" id="PR00727">
    <property type="entry name" value="LEADERPTASE"/>
</dbReference>
<dbReference type="OrthoDB" id="5518017at2"/>
<dbReference type="GO" id="GO:0006465">
    <property type="term" value="P:signal peptide processing"/>
    <property type="evidence" value="ECO:0007669"/>
    <property type="project" value="InterPro"/>
</dbReference>
<evidence type="ECO:0000256" key="4">
    <source>
        <dbReference type="RuleBase" id="RU362042"/>
    </source>
</evidence>
<dbReference type="GO" id="GO:0005886">
    <property type="term" value="C:plasma membrane"/>
    <property type="evidence" value="ECO:0007669"/>
    <property type="project" value="UniProtKB-SubCell"/>
</dbReference>
<dbReference type="eggNOG" id="COG0681">
    <property type="taxonomic scope" value="Bacteria"/>
</dbReference>
<evidence type="ECO:0000256" key="1">
    <source>
        <dbReference type="ARBA" id="ARBA00004401"/>
    </source>
</evidence>
<keyword evidence="7" id="KW-1185">Reference proteome</keyword>
<feature type="domain" description="Peptidase S26" evidence="5">
    <location>
        <begin position="10"/>
        <end position="91"/>
    </location>
</feature>
<feature type="active site" evidence="3">
    <location>
        <position position="80"/>
    </location>
</feature>
<evidence type="ECO:0000313" key="6">
    <source>
        <dbReference type="EMBL" id="ACU74690.1"/>
    </source>
</evidence>
<comment type="subcellular location">
    <subcellularLocation>
        <location evidence="1">Cell membrane</location>
        <topology evidence="1">Single-pass type II membrane protein</topology>
    </subcellularLocation>
    <subcellularLocation>
        <location evidence="4">Membrane</location>
        <topology evidence="4">Single-pass type II membrane protein</topology>
    </subcellularLocation>
</comment>
<dbReference type="EC" id="3.4.21.89" evidence="4"/>
<dbReference type="InParanoid" id="C7QDR6"/>
<evidence type="ECO:0000256" key="2">
    <source>
        <dbReference type="ARBA" id="ARBA00009370"/>
    </source>
</evidence>
<organism evidence="6 7">
    <name type="scientific">Catenulispora acidiphila (strain DSM 44928 / JCM 14897 / NBRC 102108 / NRRL B-24433 / ID139908)</name>
    <dbReference type="NCBI Taxonomy" id="479433"/>
    <lineage>
        <taxon>Bacteria</taxon>
        <taxon>Bacillati</taxon>
        <taxon>Actinomycetota</taxon>
        <taxon>Actinomycetes</taxon>
        <taxon>Catenulisporales</taxon>
        <taxon>Catenulisporaceae</taxon>
        <taxon>Catenulispora</taxon>
    </lineage>
</organism>
<dbReference type="InterPro" id="IPR036286">
    <property type="entry name" value="LexA/Signal_pep-like_sf"/>
</dbReference>
<dbReference type="AlphaFoldDB" id="C7QDR6"/>
<feature type="active site" evidence="3">
    <location>
        <position position="36"/>
    </location>
</feature>
<dbReference type="SUPFAM" id="SSF51306">
    <property type="entry name" value="LexA/Signal peptidase"/>
    <property type="match status" value="1"/>
</dbReference>
<dbReference type="GO" id="GO:0009003">
    <property type="term" value="F:signal peptidase activity"/>
    <property type="evidence" value="ECO:0007669"/>
    <property type="project" value="UniProtKB-EC"/>
</dbReference>
<name>C7QDR6_CATAD</name>
<comment type="similarity">
    <text evidence="2 4">Belongs to the peptidase S26 family.</text>
</comment>
<dbReference type="CDD" id="cd06462">
    <property type="entry name" value="Peptidase_S24_S26"/>
    <property type="match status" value="1"/>
</dbReference>
<dbReference type="Gene3D" id="2.10.109.10">
    <property type="entry name" value="Umud Fragment, subunit A"/>
    <property type="match status" value="1"/>
</dbReference>
<dbReference type="PANTHER" id="PTHR43390:SF1">
    <property type="entry name" value="CHLOROPLAST PROCESSING PEPTIDASE"/>
    <property type="match status" value="1"/>
</dbReference>